<accession>A0A9X2HTS2</accession>
<evidence type="ECO:0000313" key="3">
    <source>
        <dbReference type="Proteomes" id="UP001139486"/>
    </source>
</evidence>
<dbReference type="RefSeq" id="WP_254287356.1">
    <property type="nucleotide sequence ID" value="NZ_JAMLDY010000001.1"/>
</dbReference>
<dbReference type="Proteomes" id="UP001139486">
    <property type="component" value="Unassembled WGS sequence"/>
</dbReference>
<feature type="transmembrane region" description="Helical" evidence="1">
    <location>
        <begin position="50"/>
        <end position="71"/>
    </location>
</feature>
<protein>
    <recommendedName>
        <fullName evidence="4">ATPase</fullName>
    </recommendedName>
</protein>
<keyword evidence="1" id="KW-0812">Transmembrane</keyword>
<dbReference type="AlphaFoldDB" id="A0A9X2HTS2"/>
<feature type="transmembrane region" description="Helical" evidence="1">
    <location>
        <begin position="83"/>
        <end position="104"/>
    </location>
</feature>
<evidence type="ECO:0000256" key="1">
    <source>
        <dbReference type="SAM" id="Phobius"/>
    </source>
</evidence>
<organism evidence="2 3">
    <name type="scientific">Sphingomonas liriopis</name>
    <dbReference type="NCBI Taxonomy" id="2949094"/>
    <lineage>
        <taxon>Bacteria</taxon>
        <taxon>Pseudomonadati</taxon>
        <taxon>Pseudomonadota</taxon>
        <taxon>Alphaproteobacteria</taxon>
        <taxon>Sphingomonadales</taxon>
        <taxon>Sphingomonadaceae</taxon>
        <taxon>Sphingomonas</taxon>
    </lineage>
</organism>
<comment type="caution">
    <text evidence="2">The sequence shown here is derived from an EMBL/GenBank/DDBJ whole genome shotgun (WGS) entry which is preliminary data.</text>
</comment>
<name>A0A9X2HTS2_9SPHN</name>
<keyword evidence="1" id="KW-1133">Transmembrane helix</keyword>
<keyword evidence="3" id="KW-1185">Reference proteome</keyword>
<evidence type="ECO:0008006" key="4">
    <source>
        <dbReference type="Google" id="ProtNLM"/>
    </source>
</evidence>
<dbReference type="EMBL" id="JAMLDY010000001">
    <property type="protein sequence ID" value="MCP3733354.1"/>
    <property type="molecule type" value="Genomic_DNA"/>
</dbReference>
<sequence length="762" mass="81100">MIIDMRADAAATSDAFGHDDHESMGGHGIDGAEPLAWTEAVEPEPRRVGWWPPVLAALACVAWLGGMLWIARDQLPFLLPVPLVEFVAALAVVPALIGIVYLLAMRTSRREARRFQATAHAMRAEAASLERTVAVLSRALDANRRQLGEQITTLMAMGDGANERLAAVGRGMALEIGQADAHARALSESVADAQTSLGVLLASLPRAQAEVAEAQRLLEDTGLAAGEHAAALDARLAALAERGREADLVAGGAAQKLAAHITRMEATSETAGARLEAVTGEMSDAVDALLGRTADAVDEARKGIAAQGDAMLAMLRANQAALDSAARDSAEALAERITAVEDVIDRVTLRLLDQREASDSLLAGLDTGIGRVETRLDTLHTQGVERSQLLAASISALGGSADAMTEALRTGEAMATRTIGTTESLLIALDAAAREIDETLPEALSRLDAKIASSKQVVVAAKPELLALVTAAESTHDAIEAIAGVIGDQRRVLDTLSGSLIQTLTDGRAKADALGMMVDETIERTHRFAEEAAPRLVDALLRVRDTASVAADKARETLATVIPDAASQLETASAEAMRRATSDTVERQVRAIADATGHAVDAATRATERLSAQVQQILDQTAIVETRIEDARTERDEAERDTFARRASLLIESLHSASIDITKAFAPEVSDSAWAAYLKGDRGVFTRRAVRVLEPGDARDIARLYDDDSRFREAVNRYIHDFESMLRTILAQRDGSPLSVTLLSSDMGKLYVALAQAIERLR</sequence>
<evidence type="ECO:0000313" key="2">
    <source>
        <dbReference type="EMBL" id="MCP3733354.1"/>
    </source>
</evidence>
<reference evidence="2" key="1">
    <citation type="submission" date="2022-05" db="EMBL/GenBank/DDBJ databases">
        <title>Sphingomonas sp. strain RP10 Genome sequencing and assembly.</title>
        <authorList>
            <person name="Kim I."/>
        </authorList>
    </citation>
    <scope>NUCLEOTIDE SEQUENCE</scope>
    <source>
        <strain evidence="2">RP10</strain>
    </source>
</reference>
<proteinExistence type="predicted"/>
<keyword evidence="1" id="KW-0472">Membrane</keyword>
<gene>
    <name evidence="2" type="ORF">M9979_00445</name>
</gene>